<evidence type="ECO:0000313" key="1">
    <source>
        <dbReference type="EMBL" id="RZF21356.1"/>
    </source>
</evidence>
<comment type="caution">
    <text evidence="1">The sequence shown here is derived from an EMBL/GenBank/DDBJ whole genome shotgun (WGS) entry which is preliminary data.</text>
</comment>
<reference evidence="2" key="1">
    <citation type="journal article" date="2019" name="Int. J. Syst. Evol. Microbiol.">
        <title>Halobacteriovorax valvorus sp. nov., a novel prokaryotic predator isolated from coastal seawater of China.</title>
        <authorList>
            <person name="Chen M.-X."/>
        </authorList>
    </citation>
    <scope>NUCLEOTIDE SEQUENCE [LARGE SCALE GENOMIC DNA]</scope>
    <source>
        <strain evidence="2">BL9</strain>
    </source>
</reference>
<gene>
    <name evidence="1" type="ORF">DAY19_06635</name>
</gene>
<keyword evidence="2" id="KW-1185">Reference proteome</keyword>
<evidence type="ECO:0008006" key="3">
    <source>
        <dbReference type="Google" id="ProtNLM"/>
    </source>
</evidence>
<protein>
    <recommendedName>
        <fullName evidence="3">DUF4156 domain-containing protein</fullName>
    </recommendedName>
</protein>
<accession>A0ABY0IEI3</accession>
<dbReference type="RefSeq" id="WP_114706423.1">
    <property type="nucleotide sequence ID" value="NZ_QDKL01000002.1"/>
</dbReference>
<dbReference type="Proteomes" id="UP000443582">
    <property type="component" value="Unassembled WGS sequence"/>
</dbReference>
<dbReference type="EMBL" id="QDKL01000002">
    <property type="protein sequence ID" value="RZF21356.1"/>
    <property type="molecule type" value="Genomic_DNA"/>
</dbReference>
<evidence type="ECO:0000313" key="2">
    <source>
        <dbReference type="Proteomes" id="UP000443582"/>
    </source>
</evidence>
<organism evidence="1 2">
    <name type="scientific">Halobacteriovorax vibrionivorans</name>
    <dbReference type="NCBI Taxonomy" id="2152716"/>
    <lineage>
        <taxon>Bacteria</taxon>
        <taxon>Pseudomonadati</taxon>
        <taxon>Bdellovibrionota</taxon>
        <taxon>Bacteriovoracia</taxon>
        <taxon>Bacteriovoracales</taxon>
        <taxon>Halobacteriovoraceae</taxon>
        <taxon>Halobacteriovorax</taxon>
    </lineage>
</organism>
<proteinExistence type="predicted"/>
<sequence length="94" mass="10378">MKYILMILLLCSCAVSKTKLTEEGSKVKVTYQKPRKNCTVFTSVIGENENGIKDLAINHAINQVADKGGNTIFIKEAVNEGGRWKVTGMGYHCK</sequence>
<name>A0ABY0IEI3_9BACT</name>